<dbReference type="AlphaFoldDB" id="S6A7S9"/>
<reference evidence="1 2" key="1">
    <citation type="journal article" date="2013" name="PLoS ONE">
        <title>Genome-Wide Relatedness of Treponema pedis, from Gingiva and Necrotic Skin Lesions of Pigs, with the Human Oral Pathogen Treponema denticola.</title>
        <authorList>
            <person name="Svartstrom O."/>
            <person name="Mushtaq M."/>
            <person name="Pringle M."/>
            <person name="Segerman B."/>
        </authorList>
    </citation>
    <scope>NUCLEOTIDE SEQUENCE [LARGE SCALE GENOMIC DNA]</scope>
    <source>
        <strain evidence="1">T A4</strain>
    </source>
</reference>
<name>S6A7S9_9SPIR</name>
<dbReference type="HOGENOM" id="CLU_2921418_0_0_12"/>
<evidence type="ECO:0000313" key="2">
    <source>
        <dbReference type="Proteomes" id="UP000015620"/>
    </source>
</evidence>
<accession>S6A7S9</accession>
<evidence type="ECO:0000313" key="1">
    <source>
        <dbReference type="EMBL" id="AGT42619.1"/>
    </source>
</evidence>
<keyword evidence="2" id="KW-1185">Reference proteome</keyword>
<proteinExistence type="predicted"/>
<protein>
    <submittedName>
        <fullName evidence="1">Uncharacterized protein</fullName>
    </submittedName>
</protein>
<organism evidence="1 2">
    <name type="scientific">Treponema pedis str. T A4</name>
    <dbReference type="NCBI Taxonomy" id="1291379"/>
    <lineage>
        <taxon>Bacteria</taxon>
        <taxon>Pseudomonadati</taxon>
        <taxon>Spirochaetota</taxon>
        <taxon>Spirochaetia</taxon>
        <taxon>Spirochaetales</taxon>
        <taxon>Treponemataceae</taxon>
        <taxon>Treponema</taxon>
    </lineage>
</organism>
<sequence length="61" mass="7037">MLYSLVRRKLGKQLNKILKKTGYKELDSAIISSGDKFNCQDWIGAVKAEYDKIFKSLPKEE</sequence>
<gene>
    <name evidence="1" type="ORF">TPE_0123</name>
</gene>
<dbReference type="KEGG" id="tped:TPE_0123"/>
<dbReference type="STRING" id="1291379.TPE_0123"/>
<dbReference type="EMBL" id="CP004120">
    <property type="protein sequence ID" value="AGT42619.1"/>
    <property type="molecule type" value="Genomic_DNA"/>
</dbReference>
<dbReference type="PATRIC" id="fig|1291379.3.peg.120"/>
<dbReference type="Proteomes" id="UP000015620">
    <property type="component" value="Chromosome"/>
</dbReference>